<dbReference type="PANTHER" id="PTHR37184:SF2">
    <property type="entry name" value="CLAVATA3_ESR (CLE)-RELATED PROTEIN 43"/>
    <property type="match status" value="1"/>
</dbReference>
<feature type="region of interest" description="Disordered" evidence="1">
    <location>
        <begin position="70"/>
        <end position="103"/>
    </location>
</feature>
<dbReference type="EMBL" id="CM007649">
    <property type="protein sequence ID" value="ONM30273.1"/>
    <property type="molecule type" value="Genomic_DNA"/>
</dbReference>
<dbReference type="PANTHER" id="PTHR37184">
    <property type="entry name" value="CLAVATA3/ESR (CLE)-RELATED PROTEIN 27"/>
    <property type="match status" value="1"/>
</dbReference>
<evidence type="ECO:0000313" key="5">
    <source>
        <dbReference type="Proteomes" id="UP000007305"/>
    </source>
</evidence>
<evidence type="ECO:0000256" key="1">
    <source>
        <dbReference type="SAM" id="MobiDB-lite"/>
    </source>
</evidence>
<accession>A0A1D6MM35</accession>
<dbReference type="OMA" id="AWACLHG"/>
<dbReference type="eggNOG" id="ENOG502R5JV">
    <property type="taxonomic scope" value="Eukaryota"/>
</dbReference>
<dbReference type="PROSITE" id="PS51257">
    <property type="entry name" value="PROKAR_LIPOPROTEIN"/>
    <property type="match status" value="1"/>
</dbReference>
<keyword evidence="5" id="KW-1185">Reference proteome</keyword>
<dbReference type="ExpressionAtlas" id="A0A1D6MM35">
    <property type="expression patterns" value="baseline and differential"/>
</dbReference>
<reference evidence="4" key="2">
    <citation type="submission" date="2019-07" db="EMBL/GenBank/DDBJ databases">
        <authorList>
            <person name="Seetharam A."/>
            <person name="Woodhouse M."/>
            <person name="Cannon E."/>
        </authorList>
    </citation>
    <scope>NUCLEOTIDE SEQUENCE [LARGE SCALE GENOMIC DNA]</scope>
    <source>
        <strain evidence="4">cv. B73</strain>
    </source>
</reference>
<dbReference type="EnsemblPlants" id="Zm00001eb125410_T001">
    <property type="protein sequence ID" value="Zm00001eb125410_P001"/>
    <property type="gene ID" value="Zm00001eb125410"/>
</dbReference>
<gene>
    <name evidence="4" type="primary">LOC100278900</name>
    <name evidence="3" type="ORF">ZEAMMB73_Zm00001d040003</name>
</gene>
<keyword evidence="2" id="KW-0732">Signal</keyword>
<sequence length="103" mass="10880">MQATNKRPQRRYPVAPIVMCLVLAWASCLHGDDTKLLAAAVPLPRRPAATSSVAAAGGMPVVVGYRPRPQAGAAAGRSAPRSTAWIGDDKRQIPSCPDALHNR</sequence>
<dbReference type="Gramene" id="Zm00001eb125410_T001">
    <property type="protein sequence ID" value="Zm00001eb125410_P001"/>
    <property type="gene ID" value="Zm00001eb125410"/>
</dbReference>
<feature type="chain" id="PRO_5010807065" evidence="2">
    <location>
        <begin position="32"/>
        <end position="103"/>
    </location>
</feature>
<dbReference type="InterPro" id="IPR040274">
    <property type="entry name" value="CLE27/CLE43"/>
</dbReference>
<evidence type="ECO:0000256" key="2">
    <source>
        <dbReference type="SAM" id="SignalP"/>
    </source>
</evidence>
<feature type="signal peptide" evidence="2">
    <location>
        <begin position="1"/>
        <end position="31"/>
    </location>
</feature>
<evidence type="ECO:0000313" key="3">
    <source>
        <dbReference type="EMBL" id="ONM30273.1"/>
    </source>
</evidence>
<proteinExistence type="predicted"/>
<reference evidence="4" key="3">
    <citation type="submission" date="2021-05" db="UniProtKB">
        <authorList>
            <consortium name="EnsemblPlants"/>
        </authorList>
    </citation>
    <scope>IDENTIFICATION</scope>
    <source>
        <strain evidence="4">cv. B73</strain>
    </source>
</reference>
<dbReference type="AlphaFoldDB" id="A0A1D6MM35"/>
<protein>
    <submittedName>
        <fullName evidence="3 4">Uncharacterized protein</fullName>
    </submittedName>
</protein>
<dbReference type="Proteomes" id="UP000007305">
    <property type="component" value="Chromosome 3"/>
</dbReference>
<reference evidence="3 5" key="1">
    <citation type="submission" date="2015-12" db="EMBL/GenBank/DDBJ databases">
        <title>Update maize B73 reference genome by single molecule sequencing technologies.</title>
        <authorList>
            <consortium name="Maize Genome Sequencing Project"/>
            <person name="Ware D."/>
        </authorList>
    </citation>
    <scope>NUCLEOTIDE SEQUENCE [LARGE SCALE GENOMIC DNA]</scope>
    <source>
        <strain evidence="5">cv. B73</strain>
        <tissue evidence="3">Seedling</tissue>
    </source>
</reference>
<dbReference type="FunCoup" id="A0A1D6MM35">
    <property type="interactions" value="21"/>
</dbReference>
<organism evidence="3">
    <name type="scientific">Zea mays</name>
    <name type="common">Maize</name>
    <dbReference type="NCBI Taxonomy" id="4577"/>
    <lineage>
        <taxon>Eukaryota</taxon>
        <taxon>Viridiplantae</taxon>
        <taxon>Streptophyta</taxon>
        <taxon>Embryophyta</taxon>
        <taxon>Tracheophyta</taxon>
        <taxon>Spermatophyta</taxon>
        <taxon>Magnoliopsida</taxon>
        <taxon>Liliopsida</taxon>
        <taxon>Poales</taxon>
        <taxon>Poaceae</taxon>
        <taxon>PACMAD clade</taxon>
        <taxon>Panicoideae</taxon>
        <taxon>Andropogonodae</taxon>
        <taxon>Andropogoneae</taxon>
        <taxon>Tripsacinae</taxon>
        <taxon>Zea</taxon>
    </lineage>
</organism>
<dbReference type="PaxDb" id="4577-GRMZM2G152140_P01"/>
<name>A0A1D6MM35_MAIZE</name>
<feature type="compositionally biased region" description="Low complexity" evidence="1">
    <location>
        <begin position="70"/>
        <end position="84"/>
    </location>
</feature>
<evidence type="ECO:0000313" key="4">
    <source>
        <dbReference type="EnsemblPlants" id="Zm00001eb125410_P001"/>
    </source>
</evidence>